<evidence type="ECO:0000256" key="1">
    <source>
        <dbReference type="ARBA" id="ARBA00011073"/>
    </source>
</evidence>
<comment type="caution">
    <text evidence="4">The sequence shown here is derived from an EMBL/GenBank/DDBJ whole genome shotgun (WGS) entry which is preliminary data.</text>
</comment>
<reference evidence="4 5" key="2">
    <citation type="submission" date="2020-07" db="EMBL/GenBank/DDBJ databases">
        <title>Genome assembly of wild tea tree DASZ reveals pedigree and selection history of tea varieties.</title>
        <authorList>
            <person name="Zhang W."/>
        </authorList>
    </citation>
    <scope>NUCLEOTIDE SEQUENCE [LARGE SCALE GENOMIC DNA]</scope>
    <source>
        <strain evidence="5">cv. G240</strain>
        <tissue evidence="4">Leaf</tissue>
    </source>
</reference>
<evidence type="ECO:0000313" key="5">
    <source>
        <dbReference type="Proteomes" id="UP000593564"/>
    </source>
</evidence>
<feature type="transmembrane region" description="Helical" evidence="3">
    <location>
        <begin position="67"/>
        <end position="87"/>
    </location>
</feature>
<protein>
    <recommendedName>
        <fullName evidence="6">Peptidase S8/S53 domain-containing protein</fullName>
    </recommendedName>
</protein>
<accession>A0A7J7HR00</accession>
<name>A0A7J7HR00_CAMSI</name>
<evidence type="ECO:0000256" key="2">
    <source>
        <dbReference type="ARBA" id="ARBA00022729"/>
    </source>
</evidence>
<dbReference type="Gene3D" id="3.40.50.200">
    <property type="entry name" value="Peptidase S8/S53 domain"/>
    <property type="match status" value="1"/>
</dbReference>
<evidence type="ECO:0008006" key="6">
    <source>
        <dbReference type="Google" id="ProtNLM"/>
    </source>
</evidence>
<sequence>MDLVVTIHLGGKLIGGRFYNSHNFYHYSDFKSPRDSLGHETHTASTIAGQEVDGVSYLGLAAGSARSGFIVFVFFFLCLFVCLGLGIKTLMLFAQQTPFIDFFFGKPCSWQWSVHYGKLTVWDFLLSKFVF</sequence>
<dbReference type="InterPro" id="IPR045051">
    <property type="entry name" value="SBT"/>
</dbReference>
<dbReference type="EMBL" id="JACBKZ010000003">
    <property type="protein sequence ID" value="KAF5954476.1"/>
    <property type="molecule type" value="Genomic_DNA"/>
</dbReference>
<evidence type="ECO:0000313" key="4">
    <source>
        <dbReference type="EMBL" id="KAF5954476.1"/>
    </source>
</evidence>
<dbReference type="Proteomes" id="UP000593564">
    <property type="component" value="Unassembled WGS sequence"/>
</dbReference>
<evidence type="ECO:0000256" key="3">
    <source>
        <dbReference type="SAM" id="Phobius"/>
    </source>
</evidence>
<organism evidence="4 5">
    <name type="scientific">Camellia sinensis</name>
    <name type="common">Tea plant</name>
    <name type="synonym">Thea sinensis</name>
    <dbReference type="NCBI Taxonomy" id="4442"/>
    <lineage>
        <taxon>Eukaryota</taxon>
        <taxon>Viridiplantae</taxon>
        <taxon>Streptophyta</taxon>
        <taxon>Embryophyta</taxon>
        <taxon>Tracheophyta</taxon>
        <taxon>Spermatophyta</taxon>
        <taxon>Magnoliopsida</taxon>
        <taxon>eudicotyledons</taxon>
        <taxon>Gunneridae</taxon>
        <taxon>Pentapetalae</taxon>
        <taxon>asterids</taxon>
        <taxon>Ericales</taxon>
        <taxon>Theaceae</taxon>
        <taxon>Camellia</taxon>
    </lineage>
</organism>
<gene>
    <name evidence="4" type="ORF">HYC85_007332</name>
</gene>
<proteinExistence type="inferred from homology"/>
<comment type="similarity">
    <text evidence="1">Belongs to the peptidase S8 family.</text>
</comment>
<dbReference type="AlphaFoldDB" id="A0A7J7HR00"/>
<dbReference type="GO" id="GO:0004252">
    <property type="term" value="F:serine-type endopeptidase activity"/>
    <property type="evidence" value="ECO:0007669"/>
    <property type="project" value="InterPro"/>
</dbReference>
<dbReference type="InterPro" id="IPR036852">
    <property type="entry name" value="Peptidase_S8/S53_dom_sf"/>
</dbReference>
<keyword evidence="5" id="KW-1185">Reference proteome</keyword>
<keyword evidence="2" id="KW-0732">Signal</keyword>
<keyword evidence="3" id="KW-0472">Membrane</keyword>
<keyword evidence="3" id="KW-1133">Transmembrane helix</keyword>
<keyword evidence="3" id="KW-0812">Transmembrane</keyword>
<reference evidence="5" key="1">
    <citation type="journal article" date="2020" name="Nat. Commun.">
        <title>Genome assembly of wild tea tree DASZ reveals pedigree and selection history of tea varieties.</title>
        <authorList>
            <person name="Zhang W."/>
            <person name="Zhang Y."/>
            <person name="Qiu H."/>
            <person name="Guo Y."/>
            <person name="Wan H."/>
            <person name="Zhang X."/>
            <person name="Scossa F."/>
            <person name="Alseekh S."/>
            <person name="Zhang Q."/>
            <person name="Wang P."/>
            <person name="Xu L."/>
            <person name="Schmidt M.H."/>
            <person name="Jia X."/>
            <person name="Li D."/>
            <person name="Zhu A."/>
            <person name="Guo F."/>
            <person name="Chen W."/>
            <person name="Ni D."/>
            <person name="Usadel B."/>
            <person name="Fernie A.R."/>
            <person name="Wen W."/>
        </authorList>
    </citation>
    <scope>NUCLEOTIDE SEQUENCE [LARGE SCALE GENOMIC DNA]</scope>
    <source>
        <strain evidence="5">cv. G240</strain>
    </source>
</reference>
<dbReference type="SUPFAM" id="SSF52743">
    <property type="entry name" value="Subtilisin-like"/>
    <property type="match status" value="1"/>
</dbReference>
<dbReference type="PANTHER" id="PTHR10795">
    <property type="entry name" value="PROPROTEIN CONVERTASE SUBTILISIN/KEXIN"/>
    <property type="match status" value="1"/>
</dbReference>
<dbReference type="GO" id="GO:0006508">
    <property type="term" value="P:proteolysis"/>
    <property type="evidence" value="ECO:0007669"/>
    <property type="project" value="InterPro"/>
</dbReference>